<dbReference type="PROSITE" id="PS50085">
    <property type="entry name" value="RAPGAP"/>
    <property type="match status" value="1"/>
</dbReference>
<keyword evidence="5" id="KW-1185">Reference proteome</keyword>
<feature type="region of interest" description="Disordered" evidence="2">
    <location>
        <begin position="118"/>
        <end position="152"/>
    </location>
</feature>
<comment type="caution">
    <text evidence="4">The sequence shown here is derived from an EMBL/GenBank/DDBJ whole genome shotgun (WGS) entry which is preliminary data.</text>
</comment>
<reference evidence="4" key="1">
    <citation type="journal article" date="2023" name="Mol. Biol. Evol.">
        <title>Third-Generation Sequencing Reveals the Adaptive Role of the Epigenome in Three Deep-Sea Polychaetes.</title>
        <authorList>
            <person name="Perez M."/>
            <person name="Aroh O."/>
            <person name="Sun Y."/>
            <person name="Lan Y."/>
            <person name="Juniper S.K."/>
            <person name="Young C.R."/>
            <person name="Angers B."/>
            <person name="Qian P.Y."/>
        </authorList>
    </citation>
    <scope>NUCLEOTIDE SEQUENCE</scope>
    <source>
        <strain evidence="4">R07B-5</strain>
    </source>
</reference>
<evidence type="ECO:0000313" key="4">
    <source>
        <dbReference type="EMBL" id="KAK2184361.1"/>
    </source>
</evidence>
<name>A0AAD9NXL7_RIDPI</name>
<dbReference type="Pfam" id="PF02145">
    <property type="entry name" value="Rap_GAP"/>
    <property type="match status" value="1"/>
</dbReference>
<dbReference type="SUPFAM" id="SSF111347">
    <property type="entry name" value="Rap/Ran-GAP"/>
    <property type="match status" value="1"/>
</dbReference>
<dbReference type="InterPro" id="IPR035974">
    <property type="entry name" value="Rap/Ran-GAP_sf"/>
</dbReference>
<feature type="compositionally biased region" description="Low complexity" evidence="2">
    <location>
        <begin position="1249"/>
        <end position="1263"/>
    </location>
</feature>
<organism evidence="4 5">
    <name type="scientific">Ridgeia piscesae</name>
    <name type="common">Tubeworm</name>
    <dbReference type="NCBI Taxonomy" id="27915"/>
    <lineage>
        <taxon>Eukaryota</taxon>
        <taxon>Metazoa</taxon>
        <taxon>Spiralia</taxon>
        <taxon>Lophotrochozoa</taxon>
        <taxon>Annelida</taxon>
        <taxon>Polychaeta</taxon>
        <taxon>Sedentaria</taxon>
        <taxon>Canalipalpata</taxon>
        <taxon>Sabellida</taxon>
        <taxon>Siboglinidae</taxon>
        <taxon>Ridgeia</taxon>
    </lineage>
</organism>
<dbReference type="InterPro" id="IPR027107">
    <property type="entry name" value="Tuberin/Ral-act_asu"/>
</dbReference>
<accession>A0AAD9NXL7</accession>
<keyword evidence="1" id="KW-0343">GTPase activation</keyword>
<feature type="compositionally biased region" description="Polar residues" evidence="2">
    <location>
        <begin position="1239"/>
        <end position="1248"/>
    </location>
</feature>
<evidence type="ECO:0000256" key="1">
    <source>
        <dbReference type="ARBA" id="ARBA00022468"/>
    </source>
</evidence>
<sequence>MYMNASSEFNEDIQLNSEIDLTTANESGQSSSSGGKKETLLNMTFALGDDAEPGSVTASQTSAVTDNLSMTSVDSNQVSYHLLDQSTDSNSISFDKGSYGDRSDIEVPLMITESSDLCDAGSERKADSPVLVSRTRSEQPTVNNRDADEVNDDGGRYTAQMHRTESFKDSASHKEGLDDYLAVSMRCVLACGRLTGWTPDVAVGLWRRMLGVLGNINSIKDPDIHAQVIEYLGDLADTLLKMRANLSVSRDNQTSPPPPELVPPAMFYTPWLFEAVQLPLLYKQGRLLAYRLLCVLTVRSVDLPPSSDYLSRFYHVLHQGLVNSDQESTNELVRHCGPRFFSLPLPGATMLMLDFIHAANTITATGDLKQAPRVEATSILGSLLCYPNHLGELPVLQPKSGDLTIMQCGDVKDHIINVLLKSGKREPDGLARCIAISSLGIFMYEELSHDIMHPKLKEAVNTLLSTLKFNNKSVAQVAAHMLLLLCDHIPIFLEKDAEIPCKIIETICNTIQALLPSTNHSNSPEDKRLLVSIMFCLLEWCMRVPLEPFLLDTAAGAHKSLLYKTFKVLDYVVTGPLGTLTPRSSFPDYSSADSEIENVREITHSIPSTPKSPVDTLSEYAAPTTTAVPSDKRAVGESGKVGGVENDMLKLAARTVMTKLVTHLGHFPMGGGAAQLNSNVLESDDSDTLEGAELVSEIFNAPNTQFFVLKNMTLISFVELPAQSNLPGDTMTARLTTGKTITRAIIRDLAGRFCWDSAILYGPPHCRAGSYPADIDRVGRTPTCDGAGDRSSLGGTTRHPGELPLYQETKEPEHADNLNEMLQYIGFTSPECHLHPGEALNAPFHALDDLPPATEQCTMGAVLQEKDDEAAYLRLHQTDSSMTANSQHPVDNRETSSPFQLCRLFLNQLGFLQWGKRPHFDLLKKSDKLLRELKHLDNQKCRETHKVAVIYVAAGQEDKQSILNNTGGSKAYEDFVAGLGWEVSLESHTGFMGGLQHNGTTGLTAPYYATATVEVIYHVSTRMPADCPGGSNVKLRHLGNDEVQVIWSDHTRSYRRGIIPTEFGDVLIIIYPLHNGLFRIEINRIPGVPFFGPLFDGAIVDGRILPGLVRATALNASQILRSLKPFYKPFFEERAKCVENIVEKHKERSTFEEFAAHVFAPVLPPQSVDLPESPPTCGLPLPQGGAGSNPVVRDEVDKTRIVEKPSSVKQTKAGELINAEFNMSFNRRLSFGKTKKSVVKQSLAQQQMSSPPDSPSGSPKTKK</sequence>
<gene>
    <name evidence="4" type="ORF">NP493_269g03059</name>
</gene>
<evidence type="ECO:0000259" key="3">
    <source>
        <dbReference type="PROSITE" id="PS50085"/>
    </source>
</evidence>
<dbReference type="PANTHER" id="PTHR10063:SF11">
    <property type="entry name" value="RHO GTPASE-ACTIVATING PROTEIN CG5521-RELATED"/>
    <property type="match status" value="1"/>
</dbReference>
<feature type="region of interest" description="Disordered" evidence="2">
    <location>
        <begin position="1236"/>
        <end position="1263"/>
    </location>
</feature>
<protein>
    <recommendedName>
        <fullName evidence="3">Rap-GAP domain-containing protein</fullName>
    </recommendedName>
</protein>
<dbReference type="AlphaFoldDB" id="A0AAD9NXL7"/>
<dbReference type="GO" id="GO:0005634">
    <property type="term" value="C:nucleus"/>
    <property type="evidence" value="ECO:0007669"/>
    <property type="project" value="InterPro"/>
</dbReference>
<dbReference type="Proteomes" id="UP001209878">
    <property type="component" value="Unassembled WGS sequence"/>
</dbReference>
<dbReference type="PANTHER" id="PTHR10063">
    <property type="entry name" value="TUBERIN"/>
    <property type="match status" value="1"/>
</dbReference>
<dbReference type="InterPro" id="IPR000331">
    <property type="entry name" value="Rap/Ran_GAP_dom"/>
</dbReference>
<dbReference type="EMBL" id="JAODUO010000269">
    <property type="protein sequence ID" value="KAK2184361.1"/>
    <property type="molecule type" value="Genomic_DNA"/>
</dbReference>
<evidence type="ECO:0000313" key="5">
    <source>
        <dbReference type="Proteomes" id="UP001209878"/>
    </source>
</evidence>
<dbReference type="GO" id="GO:0051056">
    <property type="term" value="P:regulation of small GTPase mediated signal transduction"/>
    <property type="evidence" value="ECO:0007669"/>
    <property type="project" value="InterPro"/>
</dbReference>
<feature type="region of interest" description="Disordered" evidence="2">
    <location>
        <begin position="783"/>
        <end position="803"/>
    </location>
</feature>
<feature type="domain" description="Rap-GAP" evidence="3">
    <location>
        <begin position="933"/>
        <end position="1141"/>
    </location>
</feature>
<dbReference type="FunFam" id="3.40.50.11210:FF:000001">
    <property type="entry name" value="Ral GTPase-activating protein subunit alpha-1 isoform 1"/>
    <property type="match status" value="1"/>
</dbReference>
<dbReference type="Gene3D" id="3.40.50.11210">
    <property type="entry name" value="Rap/Ran-GAP"/>
    <property type="match status" value="1"/>
</dbReference>
<dbReference type="SUPFAM" id="SSF48371">
    <property type="entry name" value="ARM repeat"/>
    <property type="match status" value="1"/>
</dbReference>
<dbReference type="InterPro" id="IPR016024">
    <property type="entry name" value="ARM-type_fold"/>
</dbReference>
<dbReference type="GO" id="GO:0005737">
    <property type="term" value="C:cytoplasm"/>
    <property type="evidence" value="ECO:0007669"/>
    <property type="project" value="TreeGrafter"/>
</dbReference>
<evidence type="ECO:0000256" key="2">
    <source>
        <dbReference type="SAM" id="MobiDB-lite"/>
    </source>
</evidence>
<dbReference type="GO" id="GO:0005096">
    <property type="term" value="F:GTPase activator activity"/>
    <property type="evidence" value="ECO:0007669"/>
    <property type="project" value="UniProtKB-KW"/>
</dbReference>
<proteinExistence type="predicted"/>